<dbReference type="Proteomes" id="UP000245647">
    <property type="component" value="Unassembled WGS sequence"/>
</dbReference>
<keyword evidence="1" id="KW-1133">Transmembrane helix</keyword>
<keyword evidence="1" id="KW-0812">Transmembrane</keyword>
<sequence length="95" mass="10860">MFMPMAGPLSILLLLQRGYYDEKALRRMIENDDVFNAFVSGNKITAILYFGAVMISTISPLFYKLEKRTKYLIGIVCCLISLFVILIPRLLGVFF</sequence>
<dbReference type="AlphaFoldDB" id="A0A2U2PGV3"/>
<name>A0A2U2PGV3_9SPHI</name>
<protein>
    <submittedName>
        <fullName evidence="2">Uncharacterized protein</fullName>
    </submittedName>
</protein>
<keyword evidence="1" id="KW-0472">Membrane</keyword>
<keyword evidence="3" id="KW-1185">Reference proteome</keyword>
<organism evidence="2 3">
    <name type="scientific">Pararcticibacter amylolyticus</name>
    <dbReference type="NCBI Taxonomy" id="2173175"/>
    <lineage>
        <taxon>Bacteria</taxon>
        <taxon>Pseudomonadati</taxon>
        <taxon>Bacteroidota</taxon>
        <taxon>Sphingobacteriia</taxon>
        <taxon>Sphingobacteriales</taxon>
        <taxon>Sphingobacteriaceae</taxon>
        <taxon>Pararcticibacter</taxon>
    </lineage>
</organism>
<comment type="caution">
    <text evidence="2">The sequence shown here is derived from an EMBL/GenBank/DDBJ whole genome shotgun (WGS) entry which is preliminary data.</text>
</comment>
<evidence type="ECO:0000313" key="3">
    <source>
        <dbReference type="Proteomes" id="UP000245647"/>
    </source>
</evidence>
<feature type="transmembrane region" description="Helical" evidence="1">
    <location>
        <begin position="70"/>
        <end position="91"/>
    </location>
</feature>
<feature type="transmembrane region" description="Helical" evidence="1">
    <location>
        <begin position="42"/>
        <end position="63"/>
    </location>
</feature>
<reference evidence="2 3" key="1">
    <citation type="submission" date="2018-04" db="EMBL/GenBank/DDBJ databases">
        <title>Pedobacter chongqingensis sp. nov., isolated from a rottenly hemp rope.</title>
        <authorList>
            <person name="Cai Y."/>
        </authorList>
    </citation>
    <scope>NUCLEOTIDE SEQUENCE [LARGE SCALE GENOMIC DNA]</scope>
    <source>
        <strain evidence="2 3">FJ4-8</strain>
    </source>
</reference>
<gene>
    <name evidence="2" type="ORF">DDR33_11475</name>
</gene>
<dbReference type="EMBL" id="QEAS01000008">
    <property type="protein sequence ID" value="PWG80636.1"/>
    <property type="molecule type" value="Genomic_DNA"/>
</dbReference>
<proteinExistence type="predicted"/>
<evidence type="ECO:0000313" key="2">
    <source>
        <dbReference type="EMBL" id="PWG80636.1"/>
    </source>
</evidence>
<accession>A0A2U2PGV3</accession>
<evidence type="ECO:0000256" key="1">
    <source>
        <dbReference type="SAM" id="Phobius"/>
    </source>
</evidence>